<keyword evidence="5" id="KW-1185">Reference proteome</keyword>
<dbReference type="InterPro" id="IPR050274">
    <property type="entry name" value="Nuclear_hormone_rcpt_NR2"/>
</dbReference>
<organism evidence="5 6">
    <name type="scientific">Panagrellus redivivus</name>
    <name type="common">Microworm</name>
    <dbReference type="NCBI Taxonomy" id="6233"/>
    <lineage>
        <taxon>Eukaryota</taxon>
        <taxon>Metazoa</taxon>
        <taxon>Ecdysozoa</taxon>
        <taxon>Nematoda</taxon>
        <taxon>Chromadorea</taxon>
        <taxon>Rhabditida</taxon>
        <taxon>Tylenchina</taxon>
        <taxon>Panagrolaimomorpha</taxon>
        <taxon>Panagrolaimoidea</taxon>
        <taxon>Panagrolaimidae</taxon>
        <taxon>Panagrellus</taxon>
    </lineage>
</organism>
<dbReference type="PANTHER" id="PTHR24083">
    <property type="entry name" value="NUCLEAR HORMONE RECEPTOR"/>
    <property type="match status" value="1"/>
</dbReference>
<dbReference type="AlphaFoldDB" id="A0A7E4WBZ0"/>
<dbReference type="GO" id="GO:0008270">
    <property type="term" value="F:zinc ion binding"/>
    <property type="evidence" value="ECO:0007669"/>
    <property type="project" value="InterPro"/>
</dbReference>
<keyword evidence="4" id="KW-0539">Nucleus</keyword>
<name>A0A7E4WBZ0_PANRE</name>
<evidence type="ECO:0000256" key="2">
    <source>
        <dbReference type="ARBA" id="ARBA00023163"/>
    </source>
</evidence>
<reference evidence="5" key="1">
    <citation type="journal article" date="2013" name="Genetics">
        <title>The draft genome and transcriptome of Panagrellus redivivus are shaped by the harsh demands of a free-living lifestyle.</title>
        <authorList>
            <person name="Srinivasan J."/>
            <person name="Dillman A.R."/>
            <person name="Macchietto M.G."/>
            <person name="Heikkinen L."/>
            <person name="Lakso M."/>
            <person name="Fracchia K.M."/>
            <person name="Antoshechkin I."/>
            <person name="Mortazavi A."/>
            <person name="Wong G."/>
            <person name="Sternberg P.W."/>
        </authorList>
    </citation>
    <scope>NUCLEOTIDE SEQUENCE [LARGE SCALE GENOMIC DNA]</scope>
    <source>
        <strain evidence="5">MT8872</strain>
    </source>
</reference>
<keyword evidence="1" id="KW-0805">Transcription regulation</keyword>
<dbReference type="InterPro" id="IPR013088">
    <property type="entry name" value="Znf_NHR/GATA"/>
</dbReference>
<reference evidence="6" key="2">
    <citation type="submission" date="2020-10" db="UniProtKB">
        <authorList>
            <consortium name="WormBaseParasite"/>
        </authorList>
    </citation>
    <scope>IDENTIFICATION</scope>
</reference>
<sequence length="280" mass="31440">MDASLSFDEAFGKTGNMCRACRLSKCLSVGLDPNAVQSEREKTSKKLNLADLPTPTTSPDVIVKEECSKIVEERITDVLSMRCSENDGYLFLTNHNIDFTSTTCKSAQSLLFAAVLKAAAYIQKFSSIFDLNVYEQRTLLKTGILCIALIQMAEDCYKCSQLQTHQIDNSFTDTIVQCRNEVLTVCHTSSSFDYLKILVLLNKVKDNKFLNKVRSRVFVLMTSGTETSLSQRLSGIEFLGSMLMMIVNVESYARQLSEELFMFSLFQGSDYDDICSLLKL</sequence>
<dbReference type="InterPro" id="IPR035500">
    <property type="entry name" value="NHR-like_dom_sf"/>
</dbReference>
<dbReference type="GO" id="GO:0006355">
    <property type="term" value="P:regulation of DNA-templated transcription"/>
    <property type="evidence" value="ECO:0007669"/>
    <property type="project" value="InterPro"/>
</dbReference>
<dbReference type="SUPFAM" id="SSF48508">
    <property type="entry name" value="Nuclear receptor ligand-binding domain"/>
    <property type="match status" value="1"/>
</dbReference>
<dbReference type="Proteomes" id="UP000492821">
    <property type="component" value="Unassembled WGS sequence"/>
</dbReference>
<evidence type="ECO:0000256" key="3">
    <source>
        <dbReference type="ARBA" id="ARBA00023170"/>
    </source>
</evidence>
<proteinExistence type="predicted"/>
<evidence type="ECO:0000256" key="1">
    <source>
        <dbReference type="ARBA" id="ARBA00023015"/>
    </source>
</evidence>
<keyword evidence="2" id="KW-0804">Transcription</keyword>
<dbReference type="SUPFAM" id="SSF57716">
    <property type="entry name" value="Glucocorticoid receptor-like (DNA-binding domain)"/>
    <property type="match status" value="1"/>
</dbReference>
<dbReference type="WBParaSite" id="Pan_g879.t1">
    <property type="protein sequence ID" value="Pan_g879.t1"/>
    <property type="gene ID" value="Pan_g879"/>
</dbReference>
<evidence type="ECO:0000256" key="4">
    <source>
        <dbReference type="ARBA" id="ARBA00023242"/>
    </source>
</evidence>
<protein>
    <submittedName>
        <fullName evidence="6">Nuclear receptor domain-containing protein</fullName>
    </submittedName>
</protein>
<evidence type="ECO:0000313" key="6">
    <source>
        <dbReference type="WBParaSite" id="Pan_g879.t1"/>
    </source>
</evidence>
<dbReference type="Gene3D" id="3.30.50.10">
    <property type="entry name" value="Erythroid Transcription Factor GATA-1, subunit A"/>
    <property type="match status" value="1"/>
</dbReference>
<dbReference type="Gene3D" id="1.10.565.10">
    <property type="entry name" value="Retinoid X Receptor"/>
    <property type="match status" value="1"/>
</dbReference>
<keyword evidence="3" id="KW-0675">Receptor</keyword>
<evidence type="ECO:0000313" key="5">
    <source>
        <dbReference type="Proteomes" id="UP000492821"/>
    </source>
</evidence>
<accession>A0A7E4WBZ0</accession>